<gene>
    <name evidence="2" type="ORF">ILEXP_LOCUS35740</name>
</gene>
<evidence type="ECO:0000313" key="2">
    <source>
        <dbReference type="EMBL" id="CAK9166519.1"/>
    </source>
</evidence>
<evidence type="ECO:0000313" key="3">
    <source>
        <dbReference type="Proteomes" id="UP001642360"/>
    </source>
</evidence>
<dbReference type="EMBL" id="CAUOFW020004614">
    <property type="protein sequence ID" value="CAK9166519.1"/>
    <property type="molecule type" value="Genomic_DNA"/>
</dbReference>
<proteinExistence type="predicted"/>
<dbReference type="AlphaFoldDB" id="A0ABC8TAS7"/>
<feature type="compositionally biased region" description="Basic and acidic residues" evidence="1">
    <location>
        <begin position="237"/>
        <end position="260"/>
    </location>
</feature>
<keyword evidence="3" id="KW-1185">Reference proteome</keyword>
<name>A0ABC8TAS7_9AQUA</name>
<dbReference type="Proteomes" id="UP001642360">
    <property type="component" value="Unassembled WGS sequence"/>
</dbReference>
<protein>
    <submittedName>
        <fullName evidence="2">Uncharacterized protein</fullName>
    </submittedName>
</protein>
<reference evidence="2 3" key="1">
    <citation type="submission" date="2024-02" db="EMBL/GenBank/DDBJ databases">
        <authorList>
            <person name="Vignale AGUSTIN F."/>
            <person name="Sosa J E."/>
            <person name="Modenutti C."/>
        </authorList>
    </citation>
    <scope>NUCLEOTIDE SEQUENCE [LARGE SCALE GENOMIC DNA]</scope>
</reference>
<comment type="caution">
    <text evidence="2">The sequence shown here is derived from an EMBL/GenBank/DDBJ whole genome shotgun (WGS) entry which is preliminary data.</text>
</comment>
<feature type="region of interest" description="Disordered" evidence="1">
    <location>
        <begin position="232"/>
        <end position="260"/>
    </location>
</feature>
<accession>A0ABC8TAS7</accession>
<organism evidence="2 3">
    <name type="scientific">Ilex paraguariensis</name>
    <name type="common">yerba mate</name>
    <dbReference type="NCBI Taxonomy" id="185542"/>
    <lineage>
        <taxon>Eukaryota</taxon>
        <taxon>Viridiplantae</taxon>
        <taxon>Streptophyta</taxon>
        <taxon>Embryophyta</taxon>
        <taxon>Tracheophyta</taxon>
        <taxon>Spermatophyta</taxon>
        <taxon>Magnoliopsida</taxon>
        <taxon>eudicotyledons</taxon>
        <taxon>Gunneridae</taxon>
        <taxon>Pentapetalae</taxon>
        <taxon>asterids</taxon>
        <taxon>campanulids</taxon>
        <taxon>Aquifoliales</taxon>
        <taxon>Aquifoliaceae</taxon>
        <taxon>Ilex</taxon>
    </lineage>
</organism>
<evidence type="ECO:0000256" key="1">
    <source>
        <dbReference type="SAM" id="MobiDB-lite"/>
    </source>
</evidence>
<sequence length="260" mass="29552">MHSSIFAMFKGDSTQVKASSSYMDGDFDLHEVLRDRNPLEIVDHEEDSPLRSVLGDISHGANFYEGFDERYQEEVEKASKDSSSKIDKKFAHDLDDLTCRAILVHPTTKVFDKEALKRSMAGKFKVKLEGSGNVRPSKKPRHLVKKSEVTILEINLPDPKRTMTSDLPLLKRRLRRSKKLVTKRYSEIEAEVIARDKATEELKKGVAKSLLDGFENFRDQIEEKLSDLDLNSFDSSLSKDETRKDKGTTEGRGKTASRDD</sequence>